<protein>
    <submittedName>
        <fullName evidence="1">Uncharacterized protein</fullName>
    </submittedName>
</protein>
<sequence length="104" mass="11285">MFQSSKNANRENTSDRNKLQCCYSPFGSGFTEPFLPFEGCSCGSVGKESACNVGDLGSIPGLGRSPGEQKGYPLQYSGLENSMDYSPWGRKQLDTTERLSLSVV</sequence>
<accession>A0AAD4U7M9</accession>
<evidence type="ECO:0000313" key="1">
    <source>
        <dbReference type="EMBL" id="KAI4539504.1"/>
    </source>
</evidence>
<reference evidence="1" key="1">
    <citation type="submission" date="2022-03" db="EMBL/GenBank/DDBJ databases">
        <title>Genomic analyses of argali, domestic sheep and their hybrids provide insights into chromosomal evolution, heterosis and genetic basis of agronomic traits.</title>
        <authorList>
            <person name="Li M."/>
        </authorList>
    </citation>
    <scope>NUCLEOTIDE SEQUENCE</scope>
    <source>
        <strain evidence="1">CAU-MHL-2022a</strain>
        <tissue evidence="1">Skin</tissue>
    </source>
</reference>
<dbReference type="EMBL" id="JAKZEL010000011">
    <property type="protein sequence ID" value="KAI4539504.1"/>
    <property type="molecule type" value="Genomic_DNA"/>
</dbReference>
<comment type="caution">
    <text evidence="1">The sequence shown here is derived from an EMBL/GenBank/DDBJ whole genome shotgun (WGS) entry which is preliminary data.</text>
</comment>
<evidence type="ECO:0000313" key="2">
    <source>
        <dbReference type="Proteomes" id="UP001214576"/>
    </source>
</evidence>
<proteinExistence type="predicted"/>
<organism evidence="1 2">
    <name type="scientific">Ovis ammon polii</name>
    <dbReference type="NCBI Taxonomy" id="230172"/>
    <lineage>
        <taxon>Eukaryota</taxon>
        <taxon>Metazoa</taxon>
        <taxon>Chordata</taxon>
        <taxon>Craniata</taxon>
        <taxon>Vertebrata</taxon>
        <taxon>Euteleostomi</taxon>
        <taxon>Mammalia</taxon>
        <taxon>Eutheria</taxon>
        <taxon>Laurasiatheria</taxon>
        <taxon>Artiodactyla</taxon>
        <taxon>Ruminantia</taxon>
        <taxon>Pecora</taxon>
        <taxon>Bovidae</taxon>
        <taxon>Caprinae</taxon>
        <taxon>Ovis</taxon>
    </lineage>
</organism>
<dbReference type="Proteomes" id="UP001214576">
    <property type="component" value="Unassembled WGS sequence"/>
</dbReference>
<keyword evidence="2" id="KW-1185">Reference proteome</keyword>
<dbReference type="AlphaFoldDB" id="A0AAD4U7M9"/>
<gene>
    <name evidence="1" type="ORF">MG293_010896</name>
</gene>
<name>A0AAD4U7M9_OVIAM</name>